<comment type="pathway">
    <text evidence="2 11">Cofactor biosynthesis; NAD(+) biosynthesis; deamido-NAD(+) from nicotinate D-ribonucleotide: step 1/1.</text>
</comment>
<keyword evidence="9 11" id="KW-0520">NAD</keyword>
<evidence type="ECO:0000256" key="9">
    <source>
        <dbReference type="ARBA" id="ARBA00023027"/>
    </source>
</evidence>
<sequence length="189" mass="22103">MKIGLYFGSFNPIHIGHLIIASHVANHGGVDQVWFVVSPQNPLKPSALLLNEHQRLHLVHLSIDDDPRLRVSDVEFRLPRPSYTIDTLTYLQEKYPQHQFSIVMGSDSFSNLQHWKNYELLIKHYSFIIYKRPRFDVTPPQDARVTILDAPLLELSATVIRDNIKSGKSIHYLVHDKVREEIERNHYYR</sequence>
<evidence type="ECO:0000313" key="13">
    <source>
        <dbReference type="EMBL" id="SDX37330.1"/>
    </source>
</evidence>
<evidence type="ECO:0000256" key="4">
    <source>
        <dbReference type="ARBA" id="ARBA00022642"/>
    </source>
</evidence>
<evidence type="ECO:0000256" key="6">
    <source>
        <dbReference type="ARBA" id="ARBA00022695"/>
    </source>
</evidence>
<evidence type="ECO:0000256" key="5">
    <source>
        <dbReference type="ARBA" id="ARBA00022679"/>
    </source>
</evidence>
<organism evidence="13 14">
    <name type="scientific">Hydrobacter penzbergensis</name>
    <dbReference type="NCBI Taxonomy" id="1235997"/>
    <lineage>
        <taxon>Bacteria</taxon>
        <taxon>Pseudomonadati</taxon>
        <taxon>Bacteroidota</taxon>
        <taxon>Chitinophagia</taxon>
        <taxon>Chitinophagales</taxon>
        <taxon>Chitinophagaceae</taxon>
        <taxon>Hydrobacter</taxon>
    </lineage>
</organism>
<accession>A0A8X8LES5</accession>
<protein>
    <recommendedName>
        <fullName evidence="11">Probable nicotinate-nucleotide adenylyltransferase</fullName>
        <ecNumber evidence="11">2.7.7.18</ecNumber>
    </recommendedName>
    <alternativeName>
        <fullName evidence="11">Deamido-NAD(+) diphosphorylase</fullName>
    </alternativeName>
    <alternativeName>
        <fullName evidence="11">Deamido-NAD(+) pyrophosphorylase</fullName>
    </alternativeName>
    <alternativeName>
        <fullName evidence="11">Nicotinate mononucleotide adenylyltransferase</fullName>
        <shortName evidence="11">NaMN adenylyltransferase</shortName>
    </alternativeName>
</protein>
<evidence type="ECO:0000256" key="10">
    <source>
        <dbReference type="ARBA" id="ARBA00048721"/>
    </source>
</evidence>
<dbReference type="Gene3D" id="3.40.50.620">
    <property type="entry name" value="HUPs"/>
    <property type="match status" value="1"/>
</dbReference>
<dbReference type="EC" id="2.7.7.18" evidence="11"/>
<dbReference type="InterPro" id="IPR014729">
    <property type="entry name" value="Rossmann-like_a/b/a_fold"/>
</dbReference>
<dbReference type="EMBL" id="FNNO01000014">
    <property type="protein sequence ID" value="SDX37330.1"/>
    <property type="molecule type" value="Genomic_DNA"/>
</dbReference>
<comment type="catalytic activity">
    <reaction evidence="10 11">
        <text>nicotinate beta-D-ribonucleotide + ATP + H(+) = deamido-NAD(+) + diphosphate</text>
        <dbReference type="Rhea" id="RHEA:22860"/>
        <dbReference type="ChEBI" id="CHEBI:15378"/>
        <dbReference type="ChEBI" id="CHEBI:30616"/>
        <dbReference type="ChEBI" id="CHEBI:33019"/>
        <dbReference type="ChEBI" id="CHEBI:57502"/>
        <dbReference type="ChEBI" id="CHEBI:58437"/>
        <dbReference type="EC" id="2.7.7.18"/>
    </reaction>
</comment>
<dbReference type="GO" id="GO:0005524">
    <property type="term" value="F:ATP binding"/>
    <property type="evidence" value="ECO:0007669"/>
    <property type="project" value="UniProtKB-KW"/>
</dbReference>
<evidence type="ECO:0000256" key="8">
    <source>
        <dbReference type="ARBA" id="ARBA00022840"/>
    </source>
</evidence>
<evidence type="ECO:0000256" key="11">
    <source>
        <dbReference type="HAMAP-Rule" id="MF_00244"/>
    </source>
</evidence>
<keyword evidence="7 11" id="KW-0547">Nucleotide-binding</keyword>
<evidence type="ECO:0000256" key="1">
    <source>
        <dbReference type="ARBA" id="ARBA00002324"/>
    </source>
</evidence>
<evidence type="ECO:0000256" key="2">
    <source>
        <dbReference type="ARBA" id="ARBA00005019"/>
    </source>
</evidence>
<dbReference type="GO" id="GO:0004515">
    <property type="term" value="F:nicotinate-nucleotide adenylyltransferase activity"/>
    <property type="evidence" value="ECO:0007669"/>
    <property type="project" value="UniProtKB-UniRule"/>
</dbReference>
<dbReference type="NCBIfam" id="TIGR00482">
    <property type="entry name" value="nicotinate (nicotinamide) nucleotide adenylyltransferase"/>
    <property type="match status" value="1"/>
</dbReference>
<keyword evidence="4 11" id="KW-0662">Pyridine nucleotide biosynthesis</keyword>
<dbReference type="AlphaFoldDB" id="A0A8X8LES5"/>
<dbReference type="RefSeq" id="WP_092725745.1">
    <property type="nucleotide sequence ID" value="NZ_FNNO01000014.1"/>
</dbReference>
<keyword evidence="14" id="KW-1185">Reference proteome</keyword>
<dbReference type="NCBIfam" id="TIGR00125">
    <property type="entry name" value="cyt_tran_rel"/>
    <property type="match status" value="1"/>
</dbReference>
<feature type="domain" description="Cytidyltransferase-like" evidence="12">
    <location>
        <begin position="5"/>
        <end position="162"/>
    </location>
</feature>
<keyword evidence="5 11" id="KW-0808">Transferase</keyword>
<evidence type="ECO:0000259" key="12">
    <source>
        <dbReference type="Pfam" id="PF01467"/>
    </source>
</evidence>
<keyword evidence="6 11" id="KW-0548">Nucleotidyltransferase</keyword>
<reference evidence="13 14" key="1">
    <citation type="submission" date="2016-10" db="EMBL/GenBank/DDBJ databases">
        <authorList>
            <person name="Varghese N."/>
            <person name="Submissions S."/>
        </authorList>
    </citation>
    <scope>NUCLEOTIDE SEQUENCE [LARGE SCALE GENOMIC DNA]</scope>
    <source>
        <strain evidence="13 14">DSM 25353</strain>
    </source>
</reference>
<dbReference type="GO" id="GO:0009435">
    <property type="term" value="P:NAD+ biosynthetic process"/>
    <property type="evidence" value="ECO:0007669"/>
    <property type="project" value="UniProtKB-UniRule"/>
</dbReference>
<keyword evidence="8 11" id="KW-0067">ATP-binding</keyword>
<comment type="caution">
    <text evidence="13">The sequence shown here is derived from an EMBL/GenBank/DDBJ whole genome shotgun (WGS) entry which is preliminary data.</text>
</comment>
<evidence type="ECO:0000313" key="14">
    <source>
        <dbReference type="Proteomes" id="UP000198711"/>
    </source>
</evidence>
<dbReference type="CDD" id="cd02165">
    <property type="entry name" value="NMNAT"/>
    <property type="match status" value="1"/>
</dbReference>
<gene>
    <name evidence="11" type="primary">nadD</name>
    <name evidence="13" type="ORF">SAMN05444410_11471</name>
</gene>
<dbReference type="HAMAP" id="MF_00244">
    <property type="entry name" value="NaMN_adenylyltr"/>
    <property type="match status" value="1"/>
</dbReference>
<name>A0A8X8LES5_9BACT</name>
<dbReference type="InterPro" id="IPR004821">
    <property type="entry name" value="Cyt_trans-like"/>
</dbReference>
<proteinExistence type="inferred from homology"/>
<dbReference type="PANTHER" id="PTHR39321">
    <property type="entry name" value="NICOTINATE-NUCLEOTIDE ADENYLYLTRANSFERASE-RELATED"/>
    <property type="match status" value="1"/>
</dbReference>
<dbReference type="SUPFAM" id="SSF52374">
    <property type="entry name" value="Nucleotidylyl transferase"/>
    <property type="match status" value="1"/>
</dbReference>
<evidence type="ECO:0000256" key="3">
    <source>
        <dbReference type="ARBA" id="ARBA00009014"/>
    </source>
</evidence>
<dbReference type="InterPro" id="IPR005248">
    <property type="entry name" value="NadD/NMNAT"/>
</dbReference>
<dbReference type="Pfam" id="PF01467">
    <property type="entry name" value="CTP_transf_like"/>
    <property type="match status" value="1"/>
</dbReference>
<comment type="similarity">
    <text evidence="3 11">Belongs to the NadD family.</text>
</comment>
<dbReference type="PANTHER" id="PTHR39321:SF3">
    <property type="entry name" value="PHOSPHOPANTETHEINE ADENYLYLTRANSFERASE"/>
    <property type="match status" value="1"/>
</dbReference>
<evidence type="ECO:0000256" key="7">
    <source>
        <dbReference type="ARBA" id="ARBA00022741"/>
    </source>
</evidence>
<comment type="function">
    <text evidence="1 11">Catalyzes the reversible adenylation of nicotinate mononucleotide (NaMN) to nicotinic acid adenine dinucleotide (NaAD).</text>
</comment>
<dbReference type="Proteomes" id="UP000198711">
    <property type="component" value="Unassembled WGS sequence"/>
</dbReference>